<dbReference type="CDD" id="cd00221">
    <property type="entry name" value="Vsr"/>
    <property type="match status" value="1"/>
</dbReference>
<keyword evidence="8" id="KW-1185">Reference proteome</keyword>
<evidence type="ECO:0000256" key="5">
    <source>
        <dbReference type="ARBA" id="ARBA00023204"/>
    </source>
</evidence>
<evidence type="ECO:0000256" key="1">
    <source>
        <dbReference type="ARBA" id="ARBA00022722"/>
    </source>
</evidence>
<comment type="similarity">
    <text evidence="6">Belongs to the Vsr family.</text>
</comment>
<proteinExistence type="inferred from homology"/>
<dbReference type="EMBL" id="QVQT01000003">
    <property type="protein sequence ID" value="RFU16985.1"/>
    <property type="molecule type" value="Genomic_DNA"/>
</dbReference>
<dbReference type="InterPro" id="IPR004603">
    <property type="entry name" value="DNA_mismatch_endonuc_vsr"/>
</dbReference>
<evidence type="ECO:0000313" key="8">
    <source>
        <dbReference type="Proteomes" id="UP000264702"/>
    </source>
</evidence>
<organism evidence="7 8">
    <name type="scientific">Paracidobacterium acidisoli</name>
    <dbReference type="NCBI Taxonomy" id="2303751"/>
    <lineage>
        <taxon>Bacteria</taxon>
        <taxon>Pseudomonadati</taxon>
        <taxon>Acidobacteriota</taxon>
        <taxon>Terriglobia</taxon>
        <taxon>Terriglobales</taxon>
        <taxon>Acidobacteriaceae</taxon>
        <taxon>Paracidobacterium</taxon>
    </lineage>
</organism>
<keyword evidence="1" id="KW-0540">Nuclease</keyword>
<dbReference type="OrthoDB" id="9801520at2"/>
<keyword evidence="4" id="KW-0378">Hydrolase</keyword>
<dbReference type="NCBIfam" id="TIGR00632">
    <property type="entry name" value="vsr"/>
    <property type="match status" value="1"/>
</dbReference>
<comment type="caution">
    <text evidence="7">The sequence shown here is derived from an EMBL/GenBank/DDBJ whole genome shotgun (WGS) entry which is preliminary data.</text>
</comment>
<evidence type="ECO:0000256" key="6">
    <source>
        <dbReference type="ARBA" id="ARBA00029466"/>
    </source>
</evidence>
<accession>A0A372IQ10</accession>
<evidence type="ECO:0000256" key="2">
    <source>
        <dbReference type="ARBA" id="ARBA00022759"/>
    </source>
</evidence>
<name>A0A372IQ10_9BACT</name>
<reference evidence="7 8" key="1">
    <citation type="submission" date="2018-08" db="EMBL/GenBank/DDBJ databases">
        <title>Acidipila sp. 4G-K13, an acidobacterium isolated from forest soil.</title>
        <authorList>
            <person name="Gao Z.-H."/>
            <person name="Qiu L.-H."/>
        </authorList>
    </citation>
    <scope>NUCLEOTIDE SEQUENCE [LARGE SCALE GENOMIC DNA]</scope>
    <source>
        <strain evidence="7 8">4G-K13</strain>
    </source>
</reference>
<dbReference type="Gene3D" id="3.40.960.10">
    <property type="entry name" value="VSR Endonuclease"/>
    <property type="match status" value="1"/>
</dbReference>
<evidence type="ECO:0000256" key="3">
    <source>
        <dbReference type="ARBA" id="ARBA00022763"/>
    </source>
</evidence>
<evidence type="ECO:0000256" key="4">
    <source>
        <dbReference type="ARBA" id="ARBA00022801"/>
    </source>
</evidence>
<dbReference type="InterPro" id="IPR011335">
    <property type="entry name" value="Restrct_endonuc-II-like"/>
</dbReference>
<keyword evidence="2 7" id="KW-0255">Endonuclease</keyword>
<sequence>MFIERLKKLRGVKKYLLRGLCGKPQRNTWQINGLYLAIRGFSVTDHLNSDRRSLNMAAIHAEDTGPEMAVRKIVHSLGYRYRLHDPNLPGKPDLVFPSRQKALFVHGCFWHRHTGCKRATIPKTRTDFWQTKLLANATRDRHVRYQLRKMGWKVLTVWQCELKKPARLMERLNEFLAD</sequence>
<dbReference type="AlphaFoldDB" id="A0A372IQ10"/>
<dbReference type="GO" id="GO:0004519">
    <property type="term" value="F:endonuclease activity"/>
    <property type="evidence" value="ECO:0007669"/>
    <property type="project" value="UniProtKB-KW"/>
</dbReference>
<dbReference type="Pfam" id="PF03852">
    <property type="entry name" value="Vsr"/>
    <property type="match status" value="1"/>
</dbReference>
<protein>
    <submittedName>
        <fullName evidence="7">DNA mismatch endonuclease Vsr</fullName>
    </submittedName>
</protein>
<keyword evidence="5" id="KW-0234">DNA repair</keyword>
<evidence type="ECO:0000313" key="7">
    <source>
        <dbReference type="EMBL" id="RFU16985.1"/>
    </source>
</evidence>
<dbReference type="GO" id="GO:0006298">
    <property type="term" value="P:mismatch repair"/>
    <property type="evidence" value="ECO:0007669"/>
    <property type="project" value="InterPro"/>
</dbReference>
<dbReference type="Proteomes" id="UP000264702">
    <property type="component" value="Unassembled WGS sequence"/>
</dbReference>
<keyword evidence="3" id="KW-0227">DNA damage</keyword>
<gene>
    <name evidence="7" type="primary">vsr</name>
    <name evidence="7" type="ORF">D0Y96_09730</name>
</gene>
<dbReference type="SUPFAM" id="SSF52980">
    <property type="entry name" value="Restriction endonuclease-like"/>
    <property type="match status" value="1"/>
</dbReference>
<dbReference type="GO" id="GO:0016787">
    <property type="term" value="F:hydrolase activity"/>
    <property type="evidence" value="ECO:0007669"/>
    <property type="project" value="UniProtKB-KW"/>
</dbReference>